<dbReference type="FunCoup" id="A0A2P6NLQ3">
    <property type="interactions" value="435"/>
</dbReference>
<reference evidence="5 7" key="1">
    <citation type="journal article" date="2018" name="Genome Biol. Evol.">
        <title>Multiple Roots of Fruiting Body Formation in Amoebozoa.</title>
        <authorList>
            <person name="Hillmann F."/>
            <person name="Forbes G."/>
            <person name="Novohradska S."/>
            <person name="Ferling I."/>
            <person name="Riege K."/>
            <person name="Groth M."/>
            <person name="Westermann M."/>
            <person name="Marz M."/>
            <person name="Spaller T."/>
            <person name="Winckler T."/>
            <person name="Schaap P."/>
            <person name="Glockner G."/>
        </authorList>
    </citation>
    <scope>NUCLEOTIDE SEQUENCE [LARGE SCALE GENOMIC DNA]</scope>
    <source>
        <strain evidence="5 7">Jena</strain>
    </source>
</reference>
<dbReference type="AlphaFoldDB" id="A0A2P6NLQ3"/>
<dbReference type="EMBL" id="MDYQ01000054">
    <property type="protein sequence ID" value="PRP84891.1"/>
    <property type="molecule type" value="Genomic_DNA"/>
</dbReference>
<name>A0A2P6NLQ3_9EUKA</name>
<evidence type="ECO:0000256" key="4">
    <source>
        <dbReference type="SAM" id="MobiDB-lite"/>
    </source>
</evidence>
<gene>
    <name evidence="6" type="ORF">PROFUN_06742</name>
    <name evidence="5" type="ORF">PROFUN_07545</name>
</gene>
<organism evidence="5 7">
    <name type="scientific">Planoprotostelium fungivorum</name>
    <dbReference type="NCBI Taxonomy" id="1890364"/>
    <lineage>
        <taxon>Eukaryota</taxon>
        <taxon>Amoebozoa</taxon>
        <taxon>Evosea</taxon>
        <taxon>Variosea</taxon>
        <taxon>Cavosteliida</taxon>
        <taxon>Cavosteliaceae</taxon>
        <taxon>Planoprotostelium</taxon>
    </lineage>
</organism>
<sequence>MARTLTPAVEINEREQDPRDTRRTAPNIMNIPPNGVSRRQLLYADFNQDYSCVCIGTTDGFTVFNTLPKFSQVYSQKTESVCNCEMLFNSSLVAVVGDSDSGDPDFTPRKLHIINTKAQKSICELNFVTPILSVRLNKKRIVVVMETKIHIYDISTIKILHTIDTVPNPRGVVAFSPSDNNCYLCYPGSSEKGEVVVFDALSLQTTNVISAHRTPLSKMTINSTGTMVATASTKGTVIRIFSLVDEVFGGRQLHQLRRGTYPATIYSIAFSPDSNFLAASSDTGTVHVFRSNDTGVASNHLNHGNDRPDHPQQQKHSVSSYLDVLGMWDKYPVRSFAFLKLSPGGPSLCGFGTNNSCVMIVTHDGRLLQYTMDPKVGGELRLSLENTLMGVKLEDSSSTFVTS</sequence>
<evidence type="ECO:0000256" key="2">
    <source>
        <dbReference type="ARBA" id="ARBA00022737"/>
    </source>
</evidence>
<dbReference type="InterPro" id="IPR001680">
    <property type="entry name" value="WD40_rpt"/>
</dbReference>
<dbReference type="PANTHER" id="PTHR11227">
    <property type="entry name" value="WD-REPEAT PROTEIN INTERACTING WITH PHOSPHOINOSIDES WIPI -RELATED"/>
    <property type="match status" value="1"/>
</dbReference>
<dbReference type="SUPFAM" id="SSF50978">
    <property type="entry name" value="WD40 repeat-like"/>
    <property type="match status" value="1"/>
</dbReference>
<feature type="region of interest" description="Disordered" evidence="4">
    <location>
        <begin position="297"/>
        <end position="316"/>
    </location>
</feature>
<evidence type="ECO:0000313" key="6">
    <source>
        <dbReference type="EMBL" id="PRP85510.1"/>
    </source>
</evidence>
<dbReference type="Pfam" id="PF21032">
    <property type="entry name" value="PROPPIN"/>
    <property type="match status" value="1"/>
</dbReference>
<evidence type="ECO:0000256" key="1">
    <source>
        <dbReference type="ARBA" id="ARBA00022574"/>
    </source>
</evidence>
<dbReference type="InterPro" id="IPR036322">
    <property type="entry name" value="WD40_repeat_dom_sf"/>
</dbReference>
<comment type="similarity">
    <text evidence="3">Belongs to the WD repeat PROPPIN family.</text>
</comment>
<protein>
    <submittedName>
        <fullName evidence="5">Uncharacterized protein</fullName>
    </submittedName>
</protein>
<dbReference type="InterPro" id="IPR011041">
    <property type="entry name" value="Quinoprot_gluc/sorb_DH_b-prop"/>
</dbReference>
<comment type="caution">
    <text evidence="5">The sequence shown here is derived from an EMBL/GenBank/DDBJ whole genome shotgun (WGS) entry which is preliminary data.</text>
</comment>
<feature type="region of interest" description="Disordered" evidence="4">
    <location>
        <begin position="1"/>
        <end position="31"/>
    </location>
</feature>
<dbReference type="Gene3D" id="2.130.10.10">
    <property type="entry name" value="YVTN repeat-like/Quinoprotein amine dehydrogenase"/>
    <property type="match status" value="1"/>
</dbReference>
<dbReference type="InParanoid" id="A0A2P6NLQ3"/>
<proteinExistence type="inferred from homology"/>
<dbReference type="GO" id="GO:0005737">
    <property type="term" value="C:cytoplasm"/>
    <property type="evidence" value="ECO:0007669"/>
    <property type="project" value="UniProtKB-ARBA"/>
</dbReference>
<dbReference type="EMBL" id="MDYQ01000043">
    <property type="protein sequence ID" value="PRP85510.1"/>
    <property type="molecule type" value="Genomic_DNA"/>
</dbReference>
<dbReference type="InterPro" id="IPR048720">
    <property type="entry name" value="PROPPIN"/>
</dbReference>
<keyword evidence="1" id="KW-0853">WD repeat</keyword>
<feature type="compositionally biased region" description="Basic and acidic residues" evidence="4">
    <location>
        <begin position="303"/>
        <end position="312"/>
    </location>
</feature>
<evidence type="ECO:0000256" key="3">
    <source>
        <dbReference type="ARBA" id="ARBA00025740"/>
    </source>
</evidence>
<accession>A0A2P6NLQ3</accession>
<dbReference type="InterPro" id="IPR015943">
    <property type="entry name" value="WD40/YVTN_repeat-like_dom_sf"/>
</dbReference>
<dbReference type="OrthoDB" id="1667587at2759"/>
<dbReference type="STRING" id="1890364.A0A2P6NLQ3"/>
<keyword evidence="2" id="KW-0677">Repeat</keyword>
<dbReference type="SMART" id="SM00320">
    <property type="entry name" value="WD40"/>
    <property type="match status" value="2"/>
</dbReference>
<evidence type="ECO:0000313" key="5">
    <source>
        <dbReference type="EMBL" id="PRP84891.1"/>
    </source>
</evidence>
<dbReference type="Proteomes" id="UP000241769">
    <property type="component" value="Unassembled WGS sequence"/>
</dbReference>
<evidence type="ECO:0000313" key="7">
    <source>
        <dbReference type="Proteomes" id="UP000241769"/>
    </source>
</evidence>
<dbReference type="SUPFAM" id="SSF50952">
    <property type="entry name" value="Soluble quinoprotein glucose dehydrogenase"/>
    <property type="match status" value="1"/>
</dbReference>
<keyword evidence="7" id="KW-1185">Reference proteome</keyword>
<feature type="compositionally biased region" description="Basic and acidic residues" evidence="4">
    <location>
        <begin position="11"/>
        <end position="23"/>
    </location>
</feature>